<dbReference type="EMBL" id="CAJJDN010000046">
    <property type="protein sequence ID" value="CAD8084401.1"/>
    <property type="molecule type" value="Genomic_DNA"/>
</dbReference>
<evidence type="ECO:0000313" key="4">
    <source>
        <dbReference type="Proteomes" id="UP000692954"/>
    </source>
</evidence>
<evidence type="ECO:0000256" key="2">
    <source>
        <dbReference type="SAM" id="Phobius"/>
    </source>
</evidence>
<organism evidence="3 4">
    <name type="scientific">Paramecium sonneborni</name>
    <dbReference type="NCBI Taxonomy" id="65129"/>
    <lineage>
        <taxon>Eukaryota</taxon>
        <taxon>Sar</taxon>
        <taxon>Alveolata</taxon>
        <taxon>Ciliophora</taxon>
        <taxon>Intramacronucleata</taxon>
        <taxon>Oligohymenophorea</taxon>
        <taxon>Peniculida</taxon>
        <taxon>Parameciidae</taxon>
        <taxon>Paramecium</taxon>
    </lineage>
</organism>
<gene>
    <name evidence="3" type="ORF">PSON_ATCC_30995.1.T0460252</name>
</gene>
<comment type="caution">
    <text evidence="3">The sequence shown here is derived from an EMBL/GenBank/DDBJ whole genome shotgun (WGS) entry which is preliminary data.</text>
</comment>
<feature type="transmembrane region" description="Helical" evidence="2">
    <location>
        <begin position="129"/>
        <end position="149"/>
    </location>
</feature>
<accession>A0A8S1N2S3</accession>
<name>A0A8S1N2S3_9CILI</name>
<sequence>MNKQKYDISLLSNTALYLYIFNYAGLIRIFSSLISKRKGDVSQTYGSQDHQLWIYSFIIPGLFLIGGLIPILIFILLIVNQSRLEKIQLRKHFCYLLNEYKYQKYYWELIKLFKKTIIIVIMTNFETDIVLKASLIGLCLLVYQILATFLQPFIIQKYNTLDLYSSQICSISIFLATTKYICEQNIYEFLFIILQIFIVGCFIKLCYPFIFGILRSYEKKYKFFLLNKLHFLLNQKVSNFFLTKILKKMLEKQKQREQKLKKNIIILKNHLIYFSKLQLRNSKQLMTGYYSSSYSSRIQSVKSSRLDIKKLFFDPIEQDEFTKN</sequence>
<feature type="transmembrane region" description="Helical" evidence="2">
    <location>
        <begin position="54"/>
        <end position="79"/>
    </location>
</feature>
<keyword evidence="4" id="KW-1185">Reference proteome</keyword>
<evidence type="ECO:0000256" key="1">
    <source>
        <dbReference type="SAM" id="Coils"/>
    </source>
</evidence>
<keyword evidence="2" id="KW-0472">Membrane</keyword>
<reference evidence="3" key="1">
    <citation type="submission" date="2021-01" db="EMBL/GenBank/DDBJ databases">
        <authorList>
            <consortium name="Genoscope - CEA"/>
            <person name="William W."/>
        </authorList>
    </citation>
    <scope>NUCLEOTIDE SEQUENCE</scope>
</reference>
<proteinExistence type="predicted"/>
<evidence type="ECO:0008006" key="5">
    <source>
        <dbReference type="Google" id="ProtNLM"/>
    </source>
</evidence>
<keyword evidence="2" id="KW-0812">Transmembrane</keyword>
<dbReference type="Proteomes" id="UP000692954">
    <property type="component" value="Unassembled WGS sequence"/>
</dbReference>
<keyword evidence="2" id="KW-1133">Transmembrane helix</keyword>
<feature type="coiled-coil region" evidence="1">
    <location>
        <begin position="243"/>
        <end position="270"/>
    </location>
</feature>
<feature type="transmembrane region" description="Helical" evidence="2">
    <location>
        <begin position="16"/>
        <end position="34"/>
    </location>
</feature>
<dbReference type="OrthoDB" id="320054at2759"/>
<feature type="transmembrane region" description="Helical" evidence="2">
    <location>
        <begin position="187"/>
        <end position="214"/>
    </location>
</feature>
<protein>
    <recommendedName>
        <fullName evidence="5">Transmembrane protein</fullName>
    </recommendedName>
</protein>
<evidence type="ECO:0000313" key="3">
    <source>
        <dbReference type="EMBL" id="CAD8084401.1"/>
    </source>
</evidence>
<dbReference type="PANTHER" id="PTHR11319:SF35">
    <property type="entry name" value="OUTER MEMBRANE PROTEIN PMPC-RELATED"/>
    <property type="match status" value="1"/>
</dbReference>
<dbReference type="AlphaFoldDB" id="A0A8S1N2S3"/>
<keyword evidence="1" id="KW-0175">Coiled coil</keyword>
<dbReference type="PANTHER" id="PTHR11319">
    <property type="entry name" value="G PROTEIN-COUPLED RECEPTOR-RELATED"/>
    <property type="match status" value="1"/>
</dbReference>